<dbReference type="Proteomes" id="UP000202420">
    <property type="component" value="Segment"/>
</dbReference>
<gene>
    <name evidence="1" type="primary">z685R</name>
    <name evidence="1" type="ORF">ATCV1_z685R</name>
</gene>
<proteinExistence type="predicted"/>
<organism evidence="1 2">
    <name type="scientific">Chlorovirus heliozoae</name>
    <dbReference type="NCBI Taxonomy" id="322019"/>
    <lineage>
        <taxon>Viruses</taxon>
        <taxon>Varidnaviria</taxon>
        <taxon>Bamfordvirae</taxon>
        <taxon>Nucleocytoviricota</taxon>
        <taxon>Megaviricetes</taxon>
        <taxon>Algavirales</taxon>
        <taxon>Phycodnaviridae</taxon>
        <taxon>Chlorovirus</taxon>
    </lineage>
</organism>
<dbReference type="RefSeq" id="YP_001427166.1">
    <property type="nucleotide sequence ID" value="NC_008724.1"/>
</dbReference>
<evidence type="ECO:0000313" key="1">
    <source>
        <dbReference type="EMBL" id="ABT16819.1"/>
    </source>
</evidence>
<reference evidence="1 2" key="1">
    <citation type="submission" date="2006-09" db="EMBL/GenBank/DDBJ databases">
        <title>Sequence and annotation of the 288-kb ATCV-1 virus that infects an endosymbiotic Chlorella strain of the heliozoon Acanthocystis turfacea.</title>
        <authorList>
            <person name="Fitzgerald L.A."/>
            <person name="Graves M.V."/>
            <person name="Li X."/>
            <person name="Pfitzner A.J.P."/>
            <person name="Hartigan J."/>
            <person name="Van Etten J.L."/>
        </authorList>
    </citation>
    <scope>NUCLEOTIDE SEQUENCE [LARGE SCALE GENOMIC DNA]</scope>
    <source>
        <strain evidence="1 2">ATCV-1</strain>
    </source>
</reference>
<sequence>MLLIITQVLRFTTVVRSARPRQMRGTSTARVRASTVWTKVVADSLWTHSGTWLVSEIDSMRWGTKGSMSLLPMDLQHMTRVSLAASFTALRMSTMQSARMGTISGR</sequence>
<dbReference type="OrthoDB" id="41221at10239"/>
<accession>A7K9U5</accession>
<keyword evidence="2" id="KW-1185">Reference proteome</keyword>
<dbReference type="EMBL" id="EF101928">
    <property type="protein sequence ID" value="ABT16819.1"/>
    <property type="molecule type" value="Genomic_DNA"/>
</dbReference>
<evidence type="ECO:0000313" key="2">
    <source>
        <dbReference type="Proteomes" id="UP000202420"/>
    </source>
</evidence>
<name>A7K9U5_9PHYC</name>
<dbReference type="KEGG" id="vg:5470444"/>
<protein>
    <submittedName>
        <fullName evidence="1">Uncharacterized protein z685R</fullName>
    </submittedName>
</protein>
<dbReference type="GeneID" id="5470444"/>